<sequence length="460" mass="52060">MASGPNTMDPICLIENNNQLLSVNQKALQILEKISQPVVVVAIAGLYRTGKSYLMNRLAGQNHGFRLGSTVQSETKGIWMWCVPHPSKPDHTLVLLDTEGLGDVEKGDSKNDSWIFALAVLLSSIFVYNSMNTINHQALEQLHYVTELTELIRTKSSSENDGVEDASEFVSFFPDFIWIVRDFTLELKLNGHPVTEDEYLENALKLIPGKHRRAQISNLPRECIRHFFPKRKCFVFDRPTHDKDLLADIENVSEDQLDPKFQKQASNFCSYIFTNAKTKTLREGITVTGNRLGTLVVTYVDTINSGGVPCLESAVTTLAQLENSAAVQKAADHYSEQMAQRLSLPTDTLLELLEVHAACEREALTIFLERSFKDDTQEFQRKLLDQSFRQKASVKYCQHTLDRLSKSLMESISAGTFSVPGGYELYRRAKETLERDYCQVPRKGVKRKREEEKKRCVGGE</sequence>
<dbReference type="SUPFAM" id="SSF48340">
    <property type="entry name" value="Interferon-induced guanylate-binding protein 1 (GBP1), C-terminal domain"/>
    <property type="match status" value="1"/>
</dbReference>
<evidence type="ECO:0000256" key="4">
    <source>
        <dbReference type="ARBA" id="ARBA00022859"/>
    </source>
</evidence>
<dbReference type="InterPro" id="IPR036543">
    <property type="entry name" value="Guanylate-bd_C_sf"/>
</dbReference>
<evidence type="ECO:0000256" key="3">
    <source>
        <dbReference type="ARBA" id="ARBA00022801"/>
    </source>
</evidence>
<dbReference type="PROSITE" id="PS51715">
    <property type="entry name" value="G_GB1_RHD3"/>
    <property type="match status" value="1"/>
</dbReference>
<dbReference type="SUPFAM" id="SSF52540">
    <property type="entry name" value="P-loop containing nucleoside triphosphate hydrolases"/>
    <property type="match status" value="1"/>
</dbReference>
<dbReference type="PANTHER" id="PTHR10751">
    <property type="entry name" value="GUANYLATE BINDING PROTEIN"/>
    <property type="match status" value="1"/>
</dbReference>
<dbReference type="Ensembl" id="ENSCWAT00000019401.1">
    <property type="protein sequence ID" value="ENSCWAP00000017886.1"/>
    <property type="gene ID" value="ENSCWAG00000013376.1"/>
</dbReference>
<dbReference type="FunFam" id="3.40.50.300:FF:000422">
    <property type="entry name" value="Guanylate-binding protein 1"/>
    <property type="match status" value="1"/>
</dbReference>
<dbReference type="Proteomes" id="UP000694540">
    <property type="component" value="Unplaced"/>
</dbReference>
<dbReference type="InterPro" id="IPR015894">
    <property type="entry name" value="Guanylate-bd_N"/>
</dbReference>
<evidence type="ECO:0000313" key="9">
    <source>
        <dbReference type="Proteomes" id="UP000694540"/>
    </source>
</evidence>
<dbReference type="InterPro" id="IPR003191">
    <property type="entry name" value="Guanylate-bd/ATL_C"/>
</dbReference>
<evidence type="ECO:0000256" key="5">
    <source>
        <dbReference type="ARBA" id="ARBA00023134"/>
    </source>
</evidence>
<keyword evidence="9" id="KW-1185">Reference proteome</keyword>
<evidence type="ECO:0000313" key="8">
    <source>
        <dbReference type="Ensembl" id="ENSCWAP00000017886.1"/>
    </source>
</evidence>
<dbReference type="GO" id="GO:0005525">
    <property type="term" value="F:GTP binding"/>
    <property type="evidence" value="ECO:0007669"/>
    <property type="project" value="UniProtKB-KW"/>
</dbReference>
<feature type="domain" description="GB1/RHD3-type G" evidence="7">
    <location>
        <begin position="35"/>
        <end position="277"/>
    </location>
</feature>
<dbReference type="Pfam" id="PF02263">
    <property type="entry name" value="GBP"/>
    <property type="match status" value="1"/>
</dbReference>
<keyword evidence="3" id="KW-0378">Hydrolase</keyword>
<evidence type="ECO:0000259" key="7">
    <source>
        <dbReference type="PROSITE" id="PS51715"/>
    </source>
</evidence>
<reference evidence="8" key="1">
    <citation type="submission" date="2025-08" db="UniProtKB">
        <authorList>
            <consortium name="Ensembl"/>
        </authorList>
    </citation>
    <scope>IDENTIFICATION</scope>
</reference>
<keyword evidence="5" id="KW-0342">GTP-binding</keyword>
<name>A0A8C3WL07_9CETA</name>
<evidence type="ECO:0000256" key="2">
    <source>
        <dbReference type="ARBA" id="ARBA00022741"/>
    </source>
</evidence>
<dbReference type="Gene3D" id="1.20.1000.10">
    <property type="entry name" value="Guanylate-binding protein, C-terminal domain"/>
    <property type="match status" value="1"/>
</dbReference>
<keyword evidence="1" id="KW-0399">Innate immunity</keyword>
<dbReference type="GO" id="GO:0045087">
    <property type="term" value="P:innate immune response"/>
    <property type="evidence" value="ECO:0007669"/>
    <property type="project" value="UniProtKB-KW"/>
</dbReference>
<evidence type="ECO:0000256" key="1">
    <source>
        <dbReference type="ARBA" id="ARBA00022588"/>
    </source>
</evidence>
<dbReference type="InterPro" id="IPR037684">
    <property type="entry name" value="GBP_C"/>
</dbReference>
<accession>A0A8C3WL07</accession>
<proteinExistence type="inferred from homology"/>
<dbReference type="CDD" id="cd16269">
    <property type="entry name" value="GBP_C"/>
    <property type="match status" value="1"/>
</dbReference>
<evidence type="ECO:0000256" key="6">
    <source>
        <dbReference type="PROSITE-ProRule" id="PRU01052"/>
    </source>
</evidence>
<dbReference type="InterPro" id="IPR027417">
    <property type="entry name" value="P-loop_NTPase"/>
</dbReference>
<comment type="similarity">
    <text evidence="6">Belongs to the TRAFAC class dynamin-like GTPase superfamily. GB1/RHD3 GTPase family.</text>
</comment>
<keyword evidence="2" id="KW-0547">Nucleotide-binding</keyword>
<dbReference type="AlphaFoldDB" id="A0A8C3WL07"/>
<dbReference type="Pfam" id="PF02841">
    <property type="entry name" value="GBP_C"/>
    <property type="match status" value="1"/>
</dbReference>
<protein>
    <recommendedName>
        <fullName evidence="7">GB1/RHD3-type G domain-containing protein</fullName>
    </recommendedName>
</protein>
<dbReference type="Gene3D" id="3.40.50.300">
    <property type="entry name" value="P-loop containing nucleotide triphosphate hydrolases"/>
    <property type="match status" value="1"/>
</dbReference>
<dbReference type="GeneTree" id="ENSGT00940000154265"/>
<dbReference type="GO" id="GO:0003924">
    <property type="term" value="F:GTPase activity"/>
    <property type="evidence" value="ECO:0007669"/>
    <property type="project" value="InterPro"/>
</dbReference>
<dbReference type="CDD" id="cd01851">
    <property type="entry name" value="GBP"/>
    <property type="match status" value="1"/>
</dbReference>
<organism evidence="8 9">
    <name type="scientific">Catagonus wagneri</name>
    <name type="common">Chacoan peccary</name>
    <dbReference type="NCBI Taxonomy" id="51154"/>
    <lineage>
        <taxon>Eukaryota</taxon>
        <taxon>Metazoa</taxon>
        <taxon>Chordata</taxon>
        <taxon>Craniata</taxon>
        <taxon>Vertebrata</taxon>
        <taxon>Euteleostomi</taxon>
        <taxon>Mammalia</taxon>
        <taxon>Eutheria</taxon>
        <taxon>Laurasiatheria</taxon>
        <taxon>Artiodactyla</taxon>
        <taxon>Suina</taxon>
        <taxon>Tayassuidae</taxon>
        <taxon>Catagonus</taxon>
    </lineage>
</organism>
<keyword evidence="4" id="KW-0391">Immunity</keyword>
<dbReference type="InterPro" id="IPR030386">
    <property type="entry name" value="G_GB1_RHD3_dom"/>
</dbReference>
<reference evidence="8" key="2">
    <citation type="submission" date="2025-09" db="UniProtKB">
        <authorList>
            <consortium name="Ensembl"/>
        </authorList>
    </citation>
    <scope>IDENTIFICATION</scope>
</reference>